<sequence>NIRRRVVISFRNAIDFEQQNNDVEAYRNYLEGLALVAATLQQDAESSWTLGNPSLTAKERRSLLGFAKQSVDRLMLLLDKQDNGCCNVFKETLQVTDNEAAKQNYETPVRRISTPSPQRGAVGREERPFIAGYEESPIARMQQENKLLIARYSTRLQAASTAAQRQNLQLELERRLTENAAIARQHQEMWEQRRSEVAARCHKAAEMKFQINEKIENGTITEIDFKKQRVYAASLQYEEENPWLNKLKQDFLYQPQDEKMQRDIVTKILLDRIHPLGCLMCQMQYAVLDKVNPIITKHQSLLVKKSNIRYGNENCIDARHKILSSIDQGVCNLSMDDAEDFGIERKVSHGASEEDIAQEEKKAFQRHFHNIAVDIKQGIKILETIIIALFEQLNSEKGRSIVTEILHQMYFAPIKPYLIILLRLITQEEEMELEAVMLAKQDESDLVPVEDGVKRQVCAMLKHITSLHSPCQMLDGLVAALKILASITDENNHYKSLGADDLLPRLMTIVTACGLPSLPAEAMYMENFMPTDRALGEGGYSLTVLQSVMSCLQPHSG</sequence>
<feature type="domain" description="VPS9" evidence="1">
    <location>
        <begin position="427"/>
        <end position="557"/>
    </location>
</feature>
<reference evidence="2" key="1">
    <citation type="journal article" date="2023" name="IScience">
        <title>Live-bearing cockroach genome reveals convergent evolutionary mechanisms linked to viviparity in insects and beyond.</title>
        <authorList>
            <person name="Fouks B."/>
            <person name="Harrison M.C."/>
            <person name="Mikhailova A.A."/>
            <person name="Marchal E."/>
            <person name="English S."/>
            <person name="Carruthers M."/>
            <person name="Jennings E.C."/>
            <person name="Chiamaka E.L."/>
            <person name="Frigard R.A."/>
            <person name="Pippel M."/>
            <person name="Attardo G.M."/>
            <person name="Benoit J.B."/>
            <person name="Bornberg-Bauer E."/>
            <person name="Tobe S.S."/>
        </authorList>
    </citation>
    <scope>NUCLEOTIDE SEQUENCE</scope>
    <source>
        <strain evidence="2">Stay&amp;Tobe</strain>
    </source>
</reference>
<dbReference type="Pfam" id="PF02204">
    <property type="entry name" value="VPS9"/>
    <property type="match status" value="1"/>
</dbReference>
<name>A0AAD8EA14_DIPPU</name>
<accession>A0AAD8EA14</accession>
<dbReference type="GO" id="GO:0016192">
    <property type="term" value="P:vesicle-mediated transport"/>
    <property type="evidence" value="ECO:0007669"/>
    <property type="project" value="InterPro"/>
</dbReference>
<dbReference type="GO" id="GO:0005829">
    <property type="term" value="C:cytosol"/>
    <property type="evidence" value="ECO:0007669"/>
    <property type="project" value="TreeGrafter"/>
</dbReference>
<dbReference type="Gene3D" id="1.20.1050.80">
    <property type="entry name" value="VPS9 domain"/>
    <property type="match status" value="1"/>
</dbReference>
<feature type="non-terminal residue" evidence="2">
    <location>
        <position position="557"/>
    </location>
</feature>
<dbReference type="AlphaFoldDB" id="A0AAD8EA14"/>
<dbReference type="GO" id="GO:0030139">
    <property type="term" value="C:endocytic vesicle"/>
    <property type="evidence" value="ECO:0007669"/>
    <property type="project" value="TreeGrafter"/>
</dbReference>
<dbReference type="PANTHER" id="PTHR23101:SF25">
    <property type="entry name" value="GTPASE-ACTIVATING PROTEIN AND VPS9 DOMAIN-CONTAINING PROTEIN 1"/>
    <property type="match status" value="1"/>
</dbReference>
<evidence type="ECO:0000313" key="3">
    <source>
        <dbReference type="Proteomes" id="UP001233999"/>
    </source>
</evidence>
<keyword evidence="3" id="KW-1185">Reference proteome</keyword>
<dbReference type="InterPro" id="IPR037191">
    <property type="entry name" value="VPS9_dom_sf"/>
</dbReference>
<dbReference type="GO" id="GO:0031267">
    <property type="term" value="F:small GTPase binding"/>
    <property type="evidence" value="ECO:0007669"/>
    <property type="project" value="TreeGrafter"/>
</dbReference>
<evidence type="ECO:0000259" key="1">
    <source>
        <dbReference type="PROSITE" id="PS51205"/>
    </source>
</evidence>
<proteinExistence type="predicted"/>
<dbReference type="InterPro" id="IPR003123">
    <property type="entry name" value="VPS9"/>
</dbReference>
<reference evidence="2" key="2">
    <citation type="submission" date="2023-05" db="EMBL/GenBank/DDBJ databases">
        <authorList>
            <person name="Fouks B."/>
        </authorList>
    </citation>
    <scope>NUCLEOTIDE SEQUENCE</scope>
    <source>
        <strain evidence="2">Stay&amp;Tobe</strain>
        <tissue evidence="2">Testes</tissue>
    </source>
</reference>
<dbReference type="GO" id="GO:0005085">
    <property type="term" value="F:guanyl-nucleotide exchange factor activity"/>
    <property type="evidence" value="ECO:0007669"/>
    <property type="project" value="InterPro"/>
</dbReference>
<dbReference type="EMBL" id="JASPKZ010007818">
    <property type="protein sequence ID" value="KAJ9582194.1"/>
    <property type="molecule type" value="Genomic_DNA"/>
</dbReference>
<dbReference type="PROSITE" id="PS51205">
    <property type="entry name" value="VPS9"/>
    <property type="match status" value="1"/>
</dbReference>
<dbReference type="InterPro" id="IPR045046">
    <property type="entry name" value="Vps9-like"/>
</dbReference>
<evidence type="ECO:0000313" key="2">
    <source>
        <dbReference type="EMBL" id="KAJ9582194.1"/>
    </source>
</evidence>
<dbReference type="SUPFAM" id="SSF109993">
    <property type="entry name" value="VPS9 domain"/>
    <property type="match status" value="1"/>
</dbReference>
<dbReference type="PANTHER" id="PTHR23101">
    <property type="entry name" value="RAB GDP/GTP EXCHANGE FACTOR"/>
    <property type="match status" value="1"/>
</dbReference>
<gene>
    <name evidence="2" type="ORF">L9F63_003460</name>
</gene>
<comment type="caution">
    <text evidence="2">The sequence shown here is derived from an EMBL/GenBank/DDBJ whole genome shotgun (WGS) entry which is preliminary data.</text>
</comment>
<dbReference type="Proteomes" id="UP001233999">
    <property type="component" value="Unassembled WGS sequence"/>
</dbReference>
<organism evidence="2 3">
    <name type="scientific">Diploptera punctata</name>
    <name type="common">Pacific beetle cockroach</name>
    <dbReference type="NCBI Taxonomy" id="6984"/>
    <lineage>
        <taxon>Eukaryota</taxon>
        <taxon>Metazoa</taxon>
        <taxon>Ecdysozoa</taxon>
        <taxon>Arthropoda</taxon>
        <taxon>Hexapoda</taxon>
        <taxon>Insecta</taxon>
        <taxon>Pterygota</taxon>
        <taxon>Neoptera</taxon>
        <taxon>Polyneoptera</taxon>
        <taxon>Dictyoptera</taxon>
        <taxon>Blattodea</taxon>
        <taxon>Blaberoidea</taxon>
        <taxon>Blaberidae</taxon>
        <taxon>Diplopterinae</taxon>
        <taxon>Diploptera</taxon>
    </lineage>
</organism>
<protein>
    <recommendedName>
        <fullName evidence="1">VPS9 domain-containing protein</fullName>
    </recommendedName>
</protein>